<keyword evidence="3" id="KW-1185">Reference proteome</keyword>
<dbReference type="Proteomes" id="UP000077266">
    <property type="component" value="Unassembled WGS sequence"/>
</dbReference>
<evidence type="ECO:0000256" key="1">
    <source>
        <dbReference type="SAM" id="MobiDB-lite"/>
    </source>
</evidence>
<sequence length="120" mass="13026">MAGARGGQAWRCEFLETRERATKRSAGLCEERASDGSSASAYASGCTGPFRPVLLQQRPPPPVPPPPSSPPESSDLDRIGRVTQHFTQPHAPASPRPQLVLEPSRQAVRSTPRQVYSPRL</sequence>
<organism evidence="2 3">
    <name type="scientific">Exidia glandulosa HHB12029</name>
    <dbReference type="NCBI Taxonomy" id="1314781"/>
    <lineage>
        <taxon>Eukaryota</taxon>
        <taxon>Fungi</taxon>
        <taxon>Dikarya</taxon>
        <taxon>Basidiomycota</taxon>
        <taxon>Agaricomycotina</taxon>
        <taxon>Agaricomycetes</taxon>
        <taxon>Auriculariales</taxon>
        <taxon>Exidiaceae</taxon>
        <taxon>Exidia</taxon>
    </lineage>
</organism>
<evidence type="ECO:0000313" key="3">
    <source>
        <dbReference type="Proteomes" id="UP000077266"/>
    </source>
</evidence>
<reference evidence="2 3" key="1">
    <citation type="journal article" date="2016" name="Mol. Biol. Evol.">
        <title>Comparative Genomics of Early-Diverging Mushroom-Forming Fungi Provides Insights into the Origins of Lignocellulose Decay Capabilities.</title>
        <authorList>
            <person name="Nagy L.G."/>
            <person name="Riley R."/>
            <person name="Tritt A."/>
            <person name="Adam C."/>
            <person name="Daum C."/>
            <person name="Floudas D."/>
            <person name="Sun H."/>
            <person name="Yadav J.S."/>
            <person name="Pangilinan J."/>
            <person name="Larsson K.H."/>
            <person name="Matsuura K."/>
            <person name="Barry K."/>
            <person name="Labutti K."/>
            <person name="Kuo R."/>
            <person name="Ohm R.A."/>
            <person name="Bhattacharya S.S."/>
            <person name="Shirouzu T."/>
            <person name="Yoshinaga Y."/>
            <person name="Martin F.M."/>
            <person name="Grigoriev I.V."/>
            <person name="Hibbett D.S."/>
        </authorList>
    </citation>
    <scope>NUCLEOTIDE SEQUENCE [LARGE SCALE GENOMIC DNA]</scope>
    <source>
        <strain evidence="2 3">HHB12029</strain>
    </source>
</reference>
<dbReference type="InParanoid" id="A0A165PB44"/>
<evidence type="ECO:0000313" key="2">
    <source>
        <dbReference type="EMBL" id="KZW01921.1"/>
    </source>
</evidence>
<name>A0A165PB44_EXIGL</name>
<accession>A0A165PB44</accession>
<gene>
    <name evidence="2" type="ORF">EXIGLDRAFT_738470</name>
</gene>
<feature type="region of interest" description="Disordered" evidence="1">
    <location>
        <begin position="29"/>
        <end position="120"/>
    </location>
</feature>
<protein>
    <submittedName>
        <fullName evidence="2">Uncharacterized protein</fullName>
    </submittedName>
</protein>
<feature type="compositionally biased region" description="Pro residues" evidence="1">
    <location>
        <begin position="58"/>
        <end position="70"/>
    </location>
</feature>
<proteinExistence type="predicted"/>
<dbReference type="EMBL" id="KV425891">
    <property type="protein sequence ID" value="KZW01921.1"/>
    <property type="molecule type" value="Genomic_DNA"/>
</dbReference>
<dbReference type="AlphaFoldDB" id="A0A165PB44"/>
<feature type="compositionally biased region" description="Low complexity" evidence="1">
    <location>
        <begin position="35"/>
        <end position="57"/>
    </location>
</feature>